<dbReference type="Pfam" id="PF08245">
    <property type="entry name" value="Mur_ligase_M"/>
    <property type="match status" value="1"/>
</dbReference>
<dbReference type="SUPFAM" id="SSF63418">
    <property type="entry name" value="MurE/MurF N-terminal domain"/>
    <property type="match status" value="1"/>
</dbReference>
<dbReference type="Gene3D" id="3.90.190.20">
    <property type="entry name" value="Mur ligase, C-terminal domain"/>
    <property type="match status" value="1"/>
</dbReference>
<name>A0A0X8XYM6_9FLAO</name>
<feature type="domain" description="Mur ligase C-terminal" evidence="13">
    <location>
        <begin position="297"/>
        <end position="411"/>
    </location>
</feature>
<keyword evidence="9 10" id="KW-0961">Cell wall biogenesis/degradation</keyword>
<sequence length="425" mass="47691">MTIIELYSIFLQSSGIATDTRKIEKGNLFFALKGSNFDGNRFAKQAIINGALAAVVDNICLSDPEEGIFYFENSLLALQELARYHRNQLNIPVIGLTGSNGKTTSKELIASVLNEKFNVLYTSGNLNNHIGVPLTILSIKPDHEIAIIEMGANHLNEIELLCSISQPTIGYITNFGKAHLEGFGGKEGVIKGKSELYTYLREYRRSALINTDDLLQINLSDGIQKITFGSQGTYIFTLLENHNRVSIQYQNTIVNSQLTGIYNFSNICAAFSLGLHFNMKINQIKKGIENYQPQNQRSQIVEKEGIVLVLDTYNANPSSMELSLENFSHFKGTKSIIIGDMFELGNESESEHQKILNLAERLNFNFIYLVGEIFYSTQNKKSNVLKFHSTSDMIKFLKNFTIPTQNILLKGSRAMALERLLEFLP</sequence>
<dbReference type="PANTHER" id="PTHR43024">
    <property type="entry name" value="UDP-N-ACETYLMURAMOYL-TRIPEPTIDE--D-ALANYL-D-ALANINE LIGASE"/>
    <property type="match status" value="1"/>
</dbReference>
<dbReference type="SUPFAM" id="SSF53244">
    <property type="entry name" value="MurD-like peptide ligases, peptide-binding domain"/>
    <property type="match status" value="1"/>
</dbReference>
<dbReference type="InterPro" id="IPR036565">
    <property type="entry name" value="Mur-like_cat_sf"/>
</dbReference>
<dbReference type="InterPro" id="IPR035911">
    <property type="entry name" value="MurE/MurF_N"/>
</dbReference>
<comment type="similarity">
    <text evidence="10">Belongs to the MurCDEF family. MurF subfamily.</text>
</comment>
<evidence type="ECO:0000256" key="8">
    <source>
        <dbReference type="ARBA" id="ARBA00023306"/>
    </source>
</evidence>
<evidence type="ECO:0000256" key="9">
    <source>
        <dbReference type="ARBA" id="ARBA00023316"/>
    </source>
</evidence>
<protein>
    <recommendedName>
        <fullName evidence="10 11">UDP-N-acetylmuramoyl-tripeptide--D-alanyl-D-alanine ligase</fullName>
        <ecNumber evidence="10 11">6.3.2.10</ecNumber>
    </recommendedName>
    <alternativeName>
        <fullName evidence="10">D-alanyl-D-alanine-adding enzyme</fullName>
    </alternativeName>
</protein>
<dbReference type="Proteomes" id="UP000182761">
    <property type="component" value="Unassembled WGS sequence"/>
</dbReference>
<dbReference type="Pfam" id="PF02875">
    <property type="entry name" value="Mur_ligase_C"/>
    <property type="match status" value="1"/>
</dbReference>
<evidence type="ECO:0000256" key="4">
    <source>
        <dbReference type="ARBA" id="ARBA00022741"/>
    </source>
</evidence>
<dbReference type="OrthoDB" id="9801978at2"/>
<evidence type="ECO:0000259" key="12">
    <source>
        <dbReference type="Pfam" id="PF01225"/>
    </source>
</evidence>
<dbReference type="InterPro" id="IPR051046">
    <property type="entry name" value="MurCDEF_CellWall_CoF430Synth"/>
</dbReference>
<keyword evidence="3 10" id="KW-0132">Cell division</keyword>
<evidence type="ECO:0000259" key="14">
    <source>
        <dbReference type="Pfam" id="PF08245"/>
    </source>
</evidence>
<dbReference type="InterPro" id="IPR005863">
    <property type="entry name" value="UDP-N-AcMur_synth"/>
</dbReference>
<dbReference type="Gene3D" id="3.40.1190.10">
    <property type="entry name" value="Mur-like, catalytic domain"/>
    <property type="match status" value="1"/>
</dbReference>
<dbReference type="UniPathway" id="UPA00219"/>
<feature type="domain" description="Mur ligase N-terminal catalytic" evidence="12">
    <location>
        <begin position="14"/>
        <end position="57"/>
    </location>
</feature>
<keyword evidence="5 10" id="KW-0067">ATP-binding</keyword>
<dbReference type="PANTHER" id="PTHR43024:SF1">
    <property type="entry name" value="UDP-N-ACETYLMURAMOYL-TRIPEPTIDE--D-ALANYL-D-ALANINE LIGASE"/>
    <property type="match status" value="1"/>
</dbReference>
<keyword evidence="6 10" id="KW-0133">Cell shape</keyword>
<dbReference type="GO" id="GO:0047480">
    <property type="term" value="F:UDP-N-acetylmuramoyl-tripeptide-D-alanyl-D-alanine ligase activity"/>
    <property type="evidence" value="ECO:0007669"/>
    <property type="project" value="UniProtKB-UniRule"/>
</dbReference>
<dbReference type="InterPro" id="IPR004101">
    <property type="entry name" value="Mur_ligase_C"/>
</dbReference>
<evidence type="ECO:0000259" key="13">
    <source>
        <dbReference type="Pfam" id="PF02875"/>
    </source>
</evidence>
<keyword evidence="2 10" id="KW-0436">Ligase</keyword>
<comment type="function">
    <text evidence="10 11">Involved in cell wall formation. Catalyzes the final step in the synthesis of UDP-N-acetylmuramoyl-pentapeptide, the precursor of murein.</text>
</comment>
<evidence type="ECO:0000256" key="6">
    <source>
        <dbReference type="ARBA" id="ARBA00022960"/>
    </source>
</evidence>
<dbReference type="InterPro" id="IPR000713">
    <property type="entry name" value="Mur_ligase_N"/>
</dbReference>
<gene>
    <name evidence="10" type="primary">murF</name>
    <name evidence="15" type="ORF">Ga0061079_10171</name>
</gene>
<dbReference type="GO" id="GO:0051301">
    <property type="term" value="P:cell division"/>
    <property type="evidence" value="ECO:0007669"/>
    <property type="project" value="UniProtKB-KW"/>
</dbReference>
<dbReference type="HAMAP" id="MF_02019">
    <property type="entry name" value="MurF"/>
    <property type="match status" value="1"/>
</dbReference>
<dbReference type="Pfam" id="PF01225">
    <property type="entry name" value="Mur_ligase"/>
    <property type="match status" value="1"/>
</dbReference>
<dbReference type="NCBIfam" id="TIGR01143">
    <property type="entry name" value="murF"/>
    <property type="match status" value="1"/>
</dbReference>
<comment type="subcellular location">
    <subcellularLocation>
        <location evidence="10 11">Cytoplasm</location>
    </subcellularLocation>
</comment>
<evidence type="ECO:0000256" key="5">
    <source>
        <dbReference type="ARBA" id="ARBA00022840"/>
    </source>
</evidence>
<dbReference type="EC" id="6.3.2.10" evidence="10 11"/>
<keyword evidence="7 10" id="KW-0573">Peptidoglycan synthesis</keyword>
<evidence type="ECO:0000256" key="7">
    <source>
        <dbReference type="ARBA" id="ARBA00022984"/>
    </source>
</evidence>
<dbReference type="GO" id="GO:0009252">
    <property type="term" value="P:peptidoglycan biosynthetic process"/>
    <property type="evidence" value="ECO:0007669"/>
    <property type="project" value="UniProtKB-UniRule"/>
</dbReference>
<accession>A0A0X8XYM6</accession>
<dbReference type="InterPro" id="IPR036615">
    <property type="entry name" value="Mur_ligase_C_dom_sf"/>
</dbReference>
<dbReference type="RefSeq" id="WP_055424497.1">
    <property type="nucleotide sequence ID" value="NZ_FCOR01000001.1"/>
</dbReference>
<comment type="pathway">
    <text evidence="10 11">Cell wall biogenesis; peptidoglycan biosynthesis.</text>
</comment>
<dbReference type="GO" id="GO:0005524">
    <property type="term" value="F:ATP binding"/>
    <property type="evidence" value="ECO:0007669"/>
    <property type="project" value="UniProtKB-UniRule"/>
</dbReference>
<feature type="binding site" evidence="10">
    <location>
        <begin position="98"/>
        <end position="104"/>
    </location>
    <ligand>
        <name>ATP</name>
        <dbReference type="ChEBI" id="CHEBI:30616"/>
    </ligand>
</feature>
<feature type="domain" description="Mur ligase central" evidence="14">
    <location>
        <begin position="97"/>
        <end position="272"/>
    </location>
</feature>
<keyword evidence="4 10" id="KW-0547">Nucleotide-binding</keyword>
<dbReference type="GO" id="GO:0008360">
    <property type="term" value="P:regulation of cell shape"/>
    <property type="evidence" value="ECO:0007669"/>
    <property type="project" value="UniProtKB-KW"/>
</dbReference>
<evidence type="ECO:0000256" key="1">
    <source>
        <dbReference type="ARBA" id="ARBA00022490"/>
    </source>
</evidence>
<evidence type="ECO:0000313" key="16">
    <source>
        <dbReference type="Proteomes" id="UP000182761"/>
    </source>
</evidence>
<reference evidence="15 16" key="1">
    <citation type="submission" date="2016-01" db="EMBL/GenBank/DDBJ databases">
        <authorList>
            <person name="McClelland M."/>
            <person name="Jain A."/>
            <person name="Saraogi P."/>
            <person name="Mendelson R."/>
            <person name="Westerman R."/>
            <person name="SanMiguel P."/>
            <person name="Csonka L."/>
        </authorList>
    </citation>
    <scope>NUCLEOTIDE SEQUENCE [LARGE SCALE GENOMIC DNA]</scope>
    <source>
        <strain evidence="15 16">R-53146</strain>
    </source>
</reference>
<dbReference type="GO" id="GO:0071555">
    <property type="term" value="P:cell wall organization"/>
    <property type="evidence" value="ECO:0007669"/>
    <property type="project" value="UniProtKB-KW"/>
</dbReference>
<evidence type="ECO:0000256" key="11">
    <source>
        <dbReference type="RuleBase" id="RU004136"/>
    </source>
</evidence>
<keyword evidence="16" id="KW-1185">Reference proteome</keyword>
<dbReference type="AlphaFoldDB" id="A0A0X8XYM6"/>
<dbReference type="STRING" id="1586267.GCA_001418685_00070"/>
<keyword evidence="1 10" id="KW-0963">Cytoplasm</keyword>
<proteinExistence type="inferred from homology"/>
<dbReference type="Gene3D" id="3.40.1390.10">
    <property type="entry name" value="MurE/MurF, N-terminal domain"/>
    <property type="match status" value="1"/>
</dbReference>
<evidence type="ECO:0000256" key="10">
    <source>
        <dbReference type="HAMAP-Rule" id="MF_02019"/>
    </source>
</evidence>
<keyword evidence="8 10" id="KW-0131">Cell cycle</keyword>
<dbReference type="InterPro" id="IPR013221">
    <property type="entry name" value="Mur_ligase_cen"/>
</dbReference>
<evidence type="ECO:0000313" key="15">
    <source>
        <dbReference type="EMBL" id="CVK15259.1"/>
    </source>
</evidence>
<dbReference type="EMBL" id="FCOR01000001">
    <property type="protein sequence ID" value="CVK15259.1"/>
    <property type="molecule type" value="Genomic_DNA"/>
</dbReference>
<dbReference type="GO" id="GO:0005737">
    <property type="term" value="C:cytoplasm"/>
    <property type="evidence" value="ECO:0007669"/>
    <property type="project" value="UniProtKB-SubCell"/>
</dbReference>
<organism evidence="15 16">
    <name type="scientific">Apibacter mensalis</name>
    <dbReference type="NCBI Taxonomy" id="1586267"/>
    <lineage>
        <taxon>Bacteria</taxon>
        <taxon>Pseudomonadati</taxon>
        <taxon>Bacteroidota</taxon>
        <taxon>Flavobacteriia</taxon>
        <taxon>Flavobacteriales</taxon>
        <taxon>Weeksellaceae</taxon>
        <taxon>Apibacter</taxon>
    </lineage>
</organism>
<evidence type="ECO:0000256" key="2">
    <source>
        <dbReference type="ARBA" id="ARBA00022598"/>
    </source>
</evidence>
<evidence type="ECO:0000256" key="3">
    <source>
        <dbReference type="ARBA" id="ARBA00022618"/>
    </source>
</evidence>
<comment type="catalytic activity">
    <reaction evidence="10 11">
        <text>D-alanyl-D-alanine + UDP-N-acetyl-alpha-D-muramoyl-L-alanyl-gamma-D-glutamyl-meso-2,6-diaminopimelate + ATP = UDP-N-acetyl-alpha-D-muramoyl-L-alanyl-gamma-D-glutamyl-meso-2,6-diaminopimeloyl-D-alanyl-D-alanine + ADP + phosphate + H(+)</text>
        <dbReference type="Rhea" id="RHEA:28374"/>
        <dbReference type="ChEBI" id="CHEBI:15378"/>
        <dbReference type="ChEBI" id="CHEBI:30616"/>
        <dbReference type="ChEBI" id="CHEBI:43474"/>
        <dbReference type="ChEBI" id="CHEBI:57822"/>
        <dbReference type="ChEBI" id="CHEBI:61386"/>
        <dbReference type="ChEBI" id="CHEBI:83905"/>
        <dbReference type="ChEBI" id="CHEBI:456216"/>
        <dbReference type="EC" id="6.3.2.10"/>
    </reaction>
</comment>
<dbReference type="SUPFAM" id="SSF53623">
    <property type="entry name" value="MurD-like peptide ligases, catalytic domain"/>
    <property type="match status" value="1"/>
</dbReference>
<dbReference type="GO" id="GO:0008766">
    <property type="term" value="F:UDP-N-acetylmuramoylalanyl-D-glutamyl-2,6-diaminopimelate-D-alanyl-D-alanine ligase activity"/>
    <property type="evidence" value="ECO:0007669"/>
    <property type="project" value="RHEA"/>
</dbReference>